<feature type="domain" description="HAMP" evidence="12">
    <location>
        <begin position="159"/>
        <end position="209"/>
    </location>
</feature>
<evidence type="ECO:0000256" key="5">
    <source>
        <dbReference type="ARBA" id="ARBA00022679"/>
    </source>
</evidence>
<evidence type="ECO:0000256" key="10">
    <source>
        <dbReference type="SAM" id="Phobius"/>
    </source>
</evidence>
<accession>A0A222MXI3</accession>
<dbReference type="InterPro" id="IPR036890">
    <property type="entry name" value="HATPase_C_sf"/>
</dbReference>
<evidence type="ECO:0000256" key="6">
    <source>
        <dbReference type="ARBA" id="ARBA00022692"/>
    </source>
</evidence>
<dbReference type="InterPro" id="IPR036097">
    <property type="entry name" value="HisK_dim/P_sf"/>
</dbReference>
<evidence type="ECO:0000259" key="11">
    <source>
        <dbReference type="PROSITE" id="PS50109"/>
    </source>
</evidence>
<evidence type="ECO:0000313" key="13">
    <source>
        <dbReference type="EMBL" id="ASQ30615.1"/>
    </source>
</evidence>
<name>A0A222MXI3_9BACT</name>
<feature type="domain" description="Histidine kinase" evidence="11">
    <location>
        <begin position="217"/>
        <end position="398"/>
    </location>
</feature>
<dbReference type="InterPro" id="IPR047994">
    <property type="entry name" value="ArsS-like"/>
</dbReference>
<keyword evidence="9 10" id="KW-0472">Membrane</keyword>
<sequence>MNKSSIFYTITFIFILAIVSVVLAFLWLIAYDQQNYTDELNAKYSLVANARLLYFSGIIDEREFKEQTKNYKMEAVTDLAEMRQVIFRGEVLAKAFANNGIVEIVSYKRDIYLKIIYNSRLYLYVDQEYESYRYFIIRFMALSVVLILIFLYVYTIKKLRPLSLLRKQIDKFANNKLDEIEDVSSGKDEISQVASAFFTAITQIQKLNKSRQFFIRNIMHELKTPITKGLITLEMIDDSKYKERLSGIFYRLELLINEFAAVEQIASGATFVNKKKYNILDLIDEAKEVAMSDENNVKILNNESFFVSADFKLFSTAIKNMIDNGVKYADDRIIEIEINEKYLCFKNKGKGLDYSLEYYTQAFTQGNKQKDSFGLGLYIVDTILKSHNMFLDYEYENGVNKFYFKNLDKIIIKE</sequence>
<dbReference type="SUPFAM" id="SSF55874">
    <property type="entry name" value="ATPase domain of HSP90 chaperone/DNA topoisomerase II/histidine kinase"/>
    <property type="match status" value="1"/>
</dbReference>
<reference evidence="13 14" key="1">
    <citation type="submission" date="2017-07" db="EMBL/GenBank/DDBJ databases">
        <title>Analysis of two Campylobacter avium genomes and identification of a novel hippuricase gene.</title>
        <authorList>
            <person name="Miller W.G."/>
            <person name="Chapman M.H."/>
            <person name="Yee E."/>
            <person name="Revez J."/>
            <person name="Bono J.L."/>
            <person name="Rossi M."/>
        </authorList>
    </citation>
    <scope>NUCLEOTIDE SEQUENCE [LARGE SCALE GENOMIC DNA]</scope>
    <source>
        <strain evidence="13 14">LMG 24591</strain>
    </source>
</reference>
<evidence type="ECO:0000256" key="2">
    <source>
        <dbReference type="ARBA" id="ARBA00004141"/>
    </source>
</evidence>
<keyword evidence="14" id="KW-1185">Reference proteome</keyword>
<dbReference type="EMBL" id="CP022347">
    <property type="protein sequence ID" value="ASQ30615.1"/>
    <property type="molecule type" value="Genomic_DNA"/>
</dbReference>
<protein>
    <recommendedName>
        <fullName evidence="3">histidine kinase</fullName>
        <ecNumber evidence="3">2.7.13.3</ecNumber>
    </recommendedName>
</protein>
<dbReference type="InterPro" id="IPR003594">
    <property type="entry name" value="HATPase_dom"/>
</dbReference>
<dbReference type="Pfam" id="PF02518">
    <property type="entry name" value="HATPase_c"/>
    <property type="match status" value="1"/>
</dbReference>
<dbReference type="EC" id="2.7.13.3" evidence="3"/>
<dbReference type="PANTHER" id="PTHR45528">
    <property type="entry name" value="SENSOR HISTIDINE KINASE CPXA"/>
    <property type="match status" value="1"/>
</dbReference>
<dbReference type="PROSITE" id="PS50109">
    <property type="entry name" value="HIS_KIN"/>
    <property type="match status" value="1"/>
</dbReference>
<organism evidence="13 14">
    <name type="scientific">Campylobacter avium LMG 24591</name>
    <dbReference type="NCBI Taxonomy" id="522484"/>
    <lineage>
        <taxon>Bacteria</taxon>
        <taxon>Pseudomonadati</taxon>
        <taxon>Campylobacterota</taxon>
        <taxon>Epsilonproteobacteria</taxon>
        <taxon>Campylobacterales</taxon>
        <taxon>Campylobacteraceae</taxon>
        <taxon>Campylobacter</taxon>
    </lineage>
</organism>
<dbReference type="Gene3D" id="1.10.287.130">
    <property type="match status" value="1"/>
</dbReference>
<dbReference type="InterPro" id="IPR003660">
    <property type="entry name" value="HAMP_dom"/>
</dbReference>
<dbReference type="NCBIfam" id="NF038389">
    <property type="entry name" value="ArsS_fam_HK"/>
    <property type="match status" value="1"/>
</dbReference>
<dbReference type="SMART" id="SM00387">
    <property type="entry name" value="HATPase_c"/>
    <property type="match status" value="1"/>
</dbReference>
<feature type="transmembrane region" description="Helical" evidence="10">
    <location>
        <begin position="135"/>
        <end position="156"/>
    </location>
</feature>
<dbReference type="Gene3D" id="3.30.565.10">
    <property type="entry name" value="Histidine kinase-like ATPase, C-terminal domain"/>
    <property type="match status" value="1"/>
</dbReference>
<evidence type="ECO:0000259" key="12">
    <source>
        <dbReference type="PROSITE" id="PS50885"/>
    </source>
</evidence>
<keyword evidence="6 10" id="KW-0812">Transmembrane</keyword>
<evidence type="ECO:0000256" key="4">
    <source>
        <dbReference type="ARBA" id="ARBA00022553"/>
    </source>
</evidence>
<evidence type="ECO:0000256" key="8">
    <source>
        <dbReference type="ARBA" id="ARBA00022989"/>
    </source>
</evidence>
<dbReference type="GO" id="GO:0000155">
    <property type="term" value="F:phosphorelay sensor kinase activity"/>
    <property type="evidence" value="ECO:0007669"/>
    <property type="project" value="InterPro"/>
</dbReference>
<dbReference type="AlphaFoldDB" id="A0A222MXI3"/>
<dbReference type="OrthoDB" id="9812241at2"/>
<comment type="subcellular location">
    <subcellularLocation>
        <location evidence="2">Membrane</location>
        <topology evidence="2">Multi-pass membrane protein</topology>
    </subcellularLocation>
</comment>
<evidence type="ECO:0000256" key="9">
    <source>
        <dbReference type="ARBA" id="ARBA00023136"/>
    </source>
</evidence>
<dbReference type="RefSeq" id="WP_094325369.1">
    <property type="nucleotide sequence ID" value="NZ_CP022347.1"/>
</dbReference>
<evidence type="ECO:0000256" key="7">
    <source>
        <dbReference type="ARBA" id="ARBA00022777"/>
    </source>
</evidence>
<dbReference type="CDD" id="cd00082">
    <property type="entry name" value="HisKA"/>
    <property type="match status" value="1"/>
</dbReference>
<dbReference type="Proteomes" id="UP000201169">
    <property type="component" value="Chromosome"/>
</dbReference>
<dbReference type="PANTHER" id="PTHR45528:SF12">
    <property type="entry name" value="SENSOR HISTIDINE KINASE ARSS"/>
    <property type="match status" value="1"/>
</dbReference>
<proteinExistence type="predicted"/>
<dbReference type="InterPro" id="IPR050398">
    <property type="entry name" value="HssS/ArlS-like"/>
</dbReference>
<keyword evidence="5" id="KW-0808">Transferase</keyword>
<evidence type="ECO:0000256" key="3">
    <source>
        <dbReference type="ARBA" id="ARBA00012438"/>
    </source>
</evidence>
<gene>
    <name evidence="13" type="primary">cprS</name>
    <name evidence="13" type="ORF">CAV_0955</name>
</gene>
<keyword evidence="4" id="KW-0597">Phosphoprotein</keyword>
<dbReference type="SMART" id="SM00388">
    <property type="entry name" value="HisKA"/>
    <property type="match status" value="1"/>
</dbReference>
<comment type="catalytic activity">
    <reaction evidence="1">
        <text>ATP + protein L-histidine = ADP + protein N-phospho-L-histidine.</text>
        <dbReference type="EC" id="2.7.13.3"/>
    </reaction>
</comment>
<keyword evidence="7 13" id="KW-0418">Kinase</keyword>
<dbReference type="InterPro" id="IPR005467">
    <property type="entry name" value="His_kinase_dom"/>
</dbReference>
<dbReference type="PROSITE" id="PS50885">
    <property type="entry name" value="HAMP"/>
    <property type="match status" value="1"/>
</dbReference>
<dbReference type="GO" id="GO:0016020">
    <property type="term" value="C:membrane"/>
    <property type="evidence" value="ECO:0007669"/>
    <property type="project" value="UniProtKB-SubCell"/>
</dbReference>
<evidence type="ECO:0000313" key="14">
    <source>
        <dbReference type="Proteomes" id="UP000201169"/>
    </source>
</evidence>
<evidence type="ECO:0000256" key="1">
    <source>
        <dbReference type="ARBA" id="ARBA00000085"/>
    </source>
</evidence>
<feature type="transmembrane region" description="Helical" evidence="10">
    <location>
        <begin position="7"/>
        <end position="30"/>
    </location>
</feature>
<dbReference type="InterPro" id="IPR003661">
    <property type="entry name" value="HisK_dim/P_dom"/>
</dbReference>
<dbReference type="SUPFAM" id="SSF47384">
    <property type="entry name" value="Homodimeric domain of signal transducing histidine kinase"/>
    <property type="match status" value="1"/>
</dbReference>
<keyword evidence="8 10" id="KW-1133">Transmembrane helix</keyword>
<dbReference type="KEGG" id="cavi:CAV_0955"/>